<organism evidence="1 2">
    <name type="scientific">Gigaspora rosea</name>
    <dbReference type="NCBI Taxonomy" id="44941"/>
    <lineage>
        <taxon>Eukaryota</taxon>
        <taxon>Fungi</taxon>
        <taxon>Fungi incertae sedis</taxon>
        <taxon>Mucoromycota</taxon>
        <taxon>Glomeromycotina</taxon>
        <taxon>Glomeromycetes</taxon>
        <taxon>Diversisporales</taxon>
        <taxon>Gigasporaceae</taxon>
        <taxon>Gigaspora</taxon>
    </lineage>
</organism>
<evidence type="ECO:0000313" key="1">
    <source>
        <dbReference type="EMBL" id="RIB29550.1"/>
    </source>
</evidence>
<dbReference type="Proteomes" id="UP000266673">
    <property type="component" value="Unassembled WGS sequence"/>
</dbReference>
<dbReference type="AlphaFoldDB" id="A0A397W4B0"/>
<reference evidence="1 2" key="1">
    <citation type="submission" date="2018-06" db="EMBL/GenBank/DDBJ databases">
        <title>Comparative genomics reveals the genomic features of Rhizophagus irregularis, R. cerebriforme, R. diaphanum and Gigaspora rosea, and their symbiotic lifestyle signature.</title>
        <authorList>
            <person name="Morin E."/>
            <person name="San Clemente H."/>
            <person name="Chen E.C.H."/>
            <person name="De La Providencia I."/>
            <person name="Hainaut M."/>
            <person name="Kuo A."/>
            <person name="Kohler A."/>
            <person name="Murat C."/>
            <person name="Tang N."/>
            <person name="Roy S."/>
            <person name="Loubradou J."/>
            <person name="Henrissat B."/>
            <person name="Grigoriev I.V."/>
            <person name="Corradi N."/>
            <person name="Roux C."/>
            <person name="Martin F.M."/>
        </authorList>
    </citation>
    <scope>NUCLEOTIDE SEQUENCE [LARGE SCALE GENOMIC DNA]</scope>
    <source>
        <strain evidence="1 2">DAOM 194757</strain>
    </source>
</reference>
<dbReference type="OrthoDB" id="2343095at2759"/>
<proteinExistence type="predicted"/>
<evidence type="ECO:0000313" key="2">
    <source>
        <dbReference type="Proteomes" id="UP000266673"/>
    </source>
</evidence>
<gene>
    <name evidence="1" type="ORF">C2G38_2155006</name>
</gene>
<dbReference type="InterPro" id="IPR036174">
    <property type="entry name" value="Znf_Sec23_Sec24_sf"/>
</dbReference>
<dbReference type="GO" id="GO:0006888">
    <property type="term" value="P:endoplasmic reticulum to Golgi vesicle-mediated transport"/>
    <property type="evidence" value="ECO:0007669"/>
    <property type="project" value="InterPro"/>
</dbReference>
<dbReference type="EMBL" id="QKWP01000035">
    <property type="protein sequence ID" value="RIB29550.1"/>
    <property type="molecule type" value="Genomic_DNA"/>
</dbReference>
<dbReference type="GO" id="GO:0030127">
    <property type="term" value="C:COPII vesicle coat"/>
    <property type="evidence" value="ECO:0007669"/>
    <property type="project" value="InterPro"/>
</dbReference>
<name>A0A397W4B0_9GLOM</name>
<dbReference type="GO" id="GO:0006886">
    <property type="term" value="P:intracellular protein transport"/>
    <property type="evidence" value="ECO:0007669"/>
    <property type="project" value="InterPro"/>
</dbReference>
<comment type="caution">
    <text evidence="1">The sequence shown here is derived from an EMBL/GenBank/DDBJ whole genome shotgun (WGS) entry which is preliminary data.</text>
</comment>
<accession>A0A397W4B0</accession>
<dbReference type="SUPFAM" id="SSF82919">
    <property type="entry name" value="Zn-finger domain of Sec23/24"/>
    <property type="match status" value="1"/>
</dbReference>
<protein>
    <submittedName>
        <fullName evidence="1">Uncharacterized protein</fullName>
    </submittedName>
</protein>
<sequence length="303" mass="36121">MNYIEENNSNNKENYCSRCDNFHSPESFITNKKTYRTCNKCRTQNKIYKQVKNNEQSPDNLIEIHDLSDVISQEFESVENSIDNAEDKKNRNDVEFTFSCSININELEGNSKEKASKIIEIISDVDEYKWIDCMIEKPKKYSDYSKHRDKLSMIHFSCEGHIKITIYQDLLISDINMRYKLHSIRQDVSISNEIKDFIANNIDLLPREIYKRLIDHNLSINIRQKQIYYWWNELGKSQYKRDNDAFFSAQKWLNEKSYEIIFQSESPKALGFLTKIWNTVQDLRLKIQEIGVDSTYKEIYLFI</sequence>
<keyword evidence="2" id="KW-1185">Reference proteome</keyword>
<dbReference type="GO" id="GO:0008270">
    <property type="term" value="F:zinc ion binding"/>
    <property type="evidence" value="ECO:0007669"/>
    <property type="project" value="InterPro"/>
</dbReference>
<dbReference type="STRING" id="44941.A0A397W4B0"/>